<reference evidence="4" key="1">
    <citation type="submission" date="2023-05" db="EMBL/GenBank/DDBJ databases">
        <authorList>
            <person name="Huff M."/>
        </authorList>
    </citation>
    <scope>NUCLEOTIDE SEQUENCE</scope>
</reference>
<keyword evidence="2" id="KW-0505">Motor protein</keyword>
<evidence type="ECO:0000256" key="2">
    <source>
        <dbReference type="ARBA" id="ARBA00023175"/>
    </source>
</evidence>
<evidence type="ECO:0000256" key="1">
    <source>
        <dbReference type="ARBA" id="ARBA00023054"/>
    </source>
</evidence>
<keyword evidence="5" id="KW-1185">Reference proteome</keyword>
<evidence type="ECO:0000256" key="3">
    <source>
        <dbReference type="SAM" id="Coils"/>
    </source>
</evidence>
<evidence type="ECO:0000313" key="4">
    <source>
        <dbReference type="EMBL" id="CAI9782843.1"/>
    </source>
</evidence>
<name>A0AAD2A7H6_9LAMI</name>
<dbReference type="Proteomes" id="UP000834106">
    <property type="component" value="Chromosome 19"/>
</dbReference>
<dbReference type="InterPro" id="IPR027640">
    <property type="entry name" value="Kinesin-like_fam"/>
</dbReference>
<dbReference type="GO" id="GO:0003777">
    <property type="term" value="F:microtubule motor activity"/>
    <property type="evidence" value="ECO:0007669"/>
    <property type="project" value="InterPro"/>
</dbReference>
<dbReference type="EMBL" id="OU503054">
    <property type="protein sequence ID" value="CAI9782843.1"/>
    <property type="molecule type" value="Genomic_DNA"/>
</dbReference>
<protein>
    <submittedName>
        <fullName evidence="4">Uncharacterized protein</fullName>
    </submittedName>
</protein>
<proteinExistence type="predicted"/>
<evidence type="ECO:0000313" key="5">
    <source>
        <dbReference type="Proteomes" id="UP000834106"/>
    </source>
</evidence>
<dbReference type="GO" id="GO:0007018">
    <property type="term" value="P:microtubule-based movement"/>
    <property type="evidence" value="ECO:0007669"/>
    <property type="project" value="InterPro"/>
</dbReference>
<dbReference type="AlphaFoldDB" id="A0AAD2A7H6"/>
<dbReference type="PANTHER" id="PTHR47968">
    <property type="entry name" value="CENTROMERE PROTEIN E"/>
    <property type="match status" value="1"/>
</dbReference>
<gene>
    <name evidence="4" type="ORF">FPE_LOCUS30273</name>
</gene>
<feature type="coiled-coil region" evidence="3">
    <location>
        <begin position="105"/>
        <end position="141"/>
    </location>
</feature>
<dbReference type="PANTHER" id="PTHR47968:SF75">
    <property type="entry name" value="CENTROMERE-ASSOCIATED PROTEIN E"/>
    <property type="match status" value="1"/>
</dbReference>
<keyword evidence="1 3" id="KW-0175">Coiled coil</keyword>
<sequence>MRGSASEPGVIPLAVYDLFNIIHEIIESREKTDDAEADLSCDAVRVSVLIHVDNIKNSLQFASRAFRVTNGAHVNEILTDAALLKRQRKEIDELRAKLEVGIGFHSELERERMALELEEEKKAQAEREKRLQEQVKKIENLSSMVFYTNRDEIREVNKKLCSTVKEMPSVVKSTRADCKAAPLLPFEELVNEIDILEMEKSSSQQNLDSVVELVTEQTISARRNLKRHQALTSST</sequence>
<accession>A0AAD2A7H6</accession>
<organism evidence="4 5">
    <name type="scientific">Fraxinus pennsylvanica</name>
    <dbReference type="NCBI Taxonomy" id="56036"/>
    <lineage>
        <taxon>Eukaryota</taxon>
        <taxon>Viridiplantae</taxon>
        <taxon>Streptophyta</taxon>
        <taxon>Embryophyta</taxon>
        <taxon>Tracheophyta</taxon>
        <taxon>Spermatophyta</taxon>
        <taxon>Magnoliopsida</taxon>
        <taxon>eudicotyledons</taxon>
        <taxon>Gunneridae</taxon>
        <taxon>Pentapetalae</taxon>
        <taxon>asterids</taxon>
        <taxon>lamiids</taxon>
        <taxon>Lamiales</taxon>
        <taxon>Oleaceae</taxon>
        <taxon>Oleeae</taxon>
        <taxon>Fraxinus</taxon>
    </lineage>
</organism>